<evidence type="ECO:0000313" key="2">
    <source>
        <dbReference type="EMBL" id="MBO3278129.1"/>
    </source>
</evidence>
<feature type="chain" id="PRO_5047487082" description="Tetratricopeptide repeat protein" evidence="1">
    <location>
        <begin position="29"/>
        <end position="259"/>
    </location>
</feature>
<name>A0ABS3TZV0_9PSED</name>
<keyword evidence="1" id="KW-0732">Signal</keyword>
<evidence type="ECO:0000313" key="3">
    <source>
        <dbReference type="Proteomes" id="UP000669060"/>
    </source>
</evidence>
<evidence type="ECO:0000256" key="1">
    <source>
        <dbReference type="SAM" id="SignalP"/>
    </source>
</evidence>
<proteinExistence type="predicted"/>
<protein>
    <recommendedName>
        <fullName evidence="4">Tetratricopeptide repeat protein</fullName>
    </recommendedName>
</protein>
<accession>A0ABS3TZV0</accession>
<dbReference type="EMBL" id="JAELYA010000011">
    <property type="protein sequence ID" value="MBO3278129.1"/>
    <property type="molecule type" value="Genomic_DNA"/>
</dbReference>
<gene>
    <name evidence="2" type="ORF">JFY56_23165</name>
</gene>
<organism evidence="2 3">
    <name type="scientific">Pseudomonas schmalbachii</name>
    <dbReference type="NCBI Taxonomy" id="2816993"/>
    <lineage>
        <taxon>Bacteria</taxon>
        <taxon>Pseudomonadati</taxon>
        <taxon>Pseudomonadota</taxon>
        <taxon>Gammaproteobacteria</taxon>
        <taxon>Pseudomonadales</taxon>
        <taxon>Pseudomonadaceae</taxon>
        <taxon>Pseudomonas</taxon>
    </lineage>
</organism>
<comment type="caution">
    <text evidence="2">The sequence shown here is derived from an EMBL/GenBank/DDBJ whole genome shotgun (WGS) entry which is preliminary data.</text>
</comment>
<sequence length="259" mass="27798">MLRATFDVLRSAVFSTFVVAVLINSASAAGSLDAEQSHQVLLSRLPLGQVVSSNAGETDRKTLLAIYKQAVADDAAGRHEQARKWYDALQGTQLNTDSAVPSAVNLAVLGRFADARKAFDAIASSGGNPRDVGYAQLWQLWLTARDGGEPAALERTLANASAKVEAANPQQQALADLYAGKGSVEAVYAAIDAMSVTDELFRRDARAEAAFFAGGYLQYVRQDKPSALRLYQRELPQSSVSVERPLLEQVIAALQTVSR</sequence>
<dbReference type="RefSeq" id="WP_208316626.1">
    <property type="nucleotide sequence ID" value="NZ_JAELYA010000011.1"/>
</dbReference>
<keyword evidence="3" id="KW-1185">Reference proteome</keyword>
<reference evidence="2 3" key="1">
    <citation type="submission" date="2020-12" db="EMBL/GenBank/DDBJ databases">
        <title>Pseudomonas schmalbachii sp. nov. isolated from millipede gut.</title>
        <authorList>
            <person name="Shelomi M."/>
        </authorList>
    </citation>
    <scope>NUCLEOTIDE SEQUENCE [LARGE SCALE GENOMIC DNA]</scope>
    <source>
        <strain evidence="2 3">Milli4</strain>
    </source>
</reference>
<dbReference type="Proteomes" id="UP000669060">
    <property type="component" value="Unassembled WGS sequence"/>
</dbReference>
<evidence type="ECO:0008006" key="4">
    <source>
        <dbReference type="Google" id="ProtNLM"/>
    </source>
</evidence>
<feature type="signal peptide" evidence="1">
    <location>
        <begin position="1"/>
        <end position="28"/>
    </location>
</feature>